<evidence type="ECO:0000313" key="4">
    <source>
        <dbReference type="EMBL" id="SEE68895.1"/>
    </source>
</evidence>
<dbReference type="SUPFAM" id="SSF54637">
    <property type="entry name" value="Thioesterase/thiol ester dehydrase-isomerase"/>
    <property type="match status" value="1"/>
</dbReference>
<dbReference type="RefSeq" id="WP_175477080.1">
    <property type="nucleotide sequence ID" value="NZ_FNTX01000002.1"/>
</dbReference>
<dbReference type="AlphaFoldDB" id="A0A1H5KVP6"/>
<accession>A0A1H5KVP6</accession>
<name>A0A1H5KVP6_9MICO</name>
<dbReference type="Proteomes" id="UP000199220">
    <property type="component" value="Unassembled WGS sequence"/>
</dbReference>
<evidence type="ECO:0000259" key="3">
    <source>
        <dbReference type="Pfam" id="PF03061"/>
    </source>
</evidence>
<dbReference type="InterPro" id="IPR029069">
    <property type="entry name" value="HotDog_dom_sf"/>
</dbReference>
<feature type="domain" description="Thioesterase" evidence="3">
    <location>
        <begin position="52"/>
        <end position="125"/>
    </location>
</feature>
<dbReference type="EMBL" id="FNTX01000002">
    <property type="protein sequence ID" value="SEE68895.1"/>
    <property type="molecule type" value="Genomic_DNA"/>
</dbReference>
<dbReference type="Gene3D" id="3.10.129.10">
    <property type="entry name" value="Hotdog Thioesterase"/>
    <property type="match status" value="1"/>
</dbReference>
<comment type="similarity">
    <text evidence="1">Belongs to the thioesterase PaaI family.</text>
</comment>
<reference evidence="5" key="1">
    <citation type="submission" date="2016-10" db="EMBL/GenBank/DDBJ databases">
        <authorList>
            <person name="Varghese N."/>
            <person name="Submissions S."/>
        </authorList>
    </citation>
    <scope>NUCLEOTIDE SEQUENCE [LARGE SCALE GENOMIC DNA]</scope>
    <source>
        <strain evidence="5">DSM 21368</strain>
    </source>
</reference>
<evidence type="ECO:0000313" key="5">
    <source>
        <dbReference type="Proteomes" id="UP000199220"/>
    </source>
</evidence>
<evidence type="ECO:0000256" key="2">
    <source>
        <dbReference type="ARBA" id="ARBA00022801"/>
    </source>
</evidence>
<dbReference type="PANTHER" id="PTHR21660">
    <property type="entry name" value="THIOESTERASE SUPERFAMILY MEMBER-RELATED"/>
    <property type="match status" value="1"/>
</dbReference>
<dbReference type="STRING" id="648782.SAMN04488554_2476"/>
<dbReference type="GO" id="GO:0047617">
    <property type="term" value="F:fatty acyl-CoA hydrolase activity"/>
    <property type="evidence" value="ECO:0007669"/>
    <property type="project" value="InterPro"/>
</dbReference>
<sequence length="139" mass="14523">MTDVDIARVEQLLTTPAYHQWLGLELVSAAPGRVEIAMGCRAELTADVDGSYVHGGILATLLDVAGDFALVTELGVGLPTIDLRVDYLRPARPGDRLLAVGTVVRRGRSLGVADAVVTNPDGKQLAVARGLYSTAVASA</sequence>
<organism evidence="4 5">
    <name type="scientific">Ruania alba</name>
    <dbReference type="NCBI Taxonomy" id="648782"/>
    <lineage>
        <taxon>Bacteria</taxon>
        <taxon>Bacillati</taxon>
        <taxon>Actinomycetota</taxon>
        <taxon>Actinomycetes</taxon>
        <taxon>Micrococcales</taxon>
        <taxon>Ruaniaceae</taxon>
        <taxon>Ruania</taxon>
    </lineage>
</organism>
<proteinExistence type="inferred from homology"/>
<dbReference type="NCBIfam" id="TIGR00369">
    <property type="entry name" value="unchar_dom_1"/>
    <property type="match status" value="1"/>
</dbReference>
<dbReference type="InterPro" id="IPR006683">
    <property type="entry name" value="Thioestr_dom"/>
</dbReference>
<gene>
    <name evidence="4" type="ORF">SAMN04488554_2476</name>
</gene>
<dbReference type="InterPro" id="IPR003736">
    <property type="entry name" value="PAAI_dom"/>
</dbReference>
<keyword evidence="5" id="KW-1185">Reference proteome</keyword>
<dbReference type="InterPro" id="IPR039298">
    <property type="entry name" value="ACOT13"/>
</dbReference>
<dbReference type="CDD" id="cd03443">
    <property type="entry name" value="PaaI_thioesterase"/>
    <property type="match status" value="1"/>
</dbReference>
<dbReference type="Pfam" id="PF03061">
    <property type="entry name" value="4HBT"/>
    <property type="match status" value="1"/>
</dbReference>
<dbReference type="PANTHER" id="PTHR21660:SF1">
    <property type="entry name" value="ACYL-COENZYME A THIOESTERASE 13"/>
    <property type="match status" value="1"/>
</dbReference>
<protein>
    <submittedName>
        <fullName evidence="4">Uncharacterized domain 1-containing protein</fullName>
    </submittedName>
</protein>
<evidence type="ECO:0000256" key="1">
    <source>
        <dbReference type="ARBA" id="ARBA00008324"/>
    </source>
</evidence>
<keyword evidence="2" id="KW-0378">Hydrolase</keyword>